<keyword evidence="3" id="KW-0378">Hydrolase</keyword>
<evidence type="ECO:0000313" key="6">
    <source>
        <dbReference type="Proteomes" id="UP000694864"/>
    </source>
</evidence>
<dbReference type="InterPro" id="IPR003653">
    <property type="entry name" value="Peptidase_C48_C"/>
</dbReference>
<evidence type="ECO:0000259" key="5">
    <source>
        <dbReference type="Pfam" id="PF02902"/>
    </source>
</evidence>
<keyword evidence="6" id="KW-1185">Reference proteome</keyword>
<dbReference type="Gene3D" id="3.40.395.10">
    <property type="entry name" value="Adenoviral Proteinase, Chain A"/>
    <property type="match status" value="1"/>
</dbReference>
<feature type="compositionally biased region" description="Polar residues" evidence="4">
    <location>
        <begin position="209"/>
        <end position="219"/>
    </location>
</feature>
<evidence type="ECO:0000256" key="1">
    <source>
        <dbReference type="ARBA" id="ARBA00005234"/>
    </source>
</evidence>
<dbReference type="Pfam" id="PF02902">
    <property type="entry name" value="Peptidase_C48"/>
    <property type="match status" value="1"/>
</dbReference>
<evidence type="ECO:0000256" key="4">
    <source>
        <dbReference type="SAM" id="MobiDB-lite"/>
    </source>
</evidence>
<evidence type="ECO:0000256" key="3">
    <source>
        <dbReference type="ARBA" id="ARBA00022801"/>
    </source>
</evidence>
<feature type="region of interest" description="Disordered" evidence="4">
    <location>
        <begin position="42"/>
        <end position="223"/>
    </location>
</feature>
<evidence type="ECO:0000313" key="7">
    <source>
        <dbReference type="RefSeq" id="XP_010496958.1"/>
    </source>
</evidence>
<name>A0ABM0Y7Z0_CAMSA</name>
<organism evidence="6 7">
    <name type="scientific">Camelina sativa</name>
    <name type="common">False flax</name>
    <name type="synonym">Myagrum sativum</name>
    <dbReference type="NCBI Taxonomy" id="90675"/>
    <lineage>
        <taxon>Eukaryota</taxon>
        <taxon>Viridiplantae</taxon>
        <taxon>Streptophyta</taxon>
        <taxon>Embryophyta</taxon>
        <taxon>Tracheophyta</taxon>
        <taxon>Spermatophyta</taxon>
        <taxon>Magnoliopsida</taxon>
        <taxon>eudicotyledons</taxon>
        <taxon>Gunneridae</taxon>
        <taxon>Pentapetalae</taxon>
        <taxon>rosids</taxon>
        <taxon>malvids</taxon>
        <taxon>Brassicales</taxon>
        <taxon>Brassicaceae</taxon>
        <taxon>Camelineae</taxon>
        <taxon>Camelina</taxon>
    </lineage>
</organism>
<dbReference type="Proteomes" id="UP000694864">
    <property type="component" value="Unplaced"/>
</dbReference>
<reference evidence="6" key="1">
    <citation type="journal article" date="2014" name="Nat. Commun.">
        <title>The emerging biofuel crop Camelina sativa retains a highly undifferentiated hexaploid genome structure.</title>
        <authorList>
            <person name="Kagale S."/>
            <person name="Koh C."/>
            <person name="Nixon J."/>
            <person name="Bollina V."/>
            <person name="Clarke W.E."/>
            <person name="Tuteja R."/>
            <person name="Spillane C."/>
            <person name="Robinson S.J."/>
            <person name="Links M.G."/>
            <person name="Clarke C."/>
            <person name="Higgins E.E."/>
            <person name="Huebert T."/>
            <person name="Sharpe A.G."/>
            <person name="Parkin I.A."/>
        </authorList>
    </citation>
    <scope>NUCLEOTIDE SEQUENCE [LARGE SCALE GENOMIC DNA]</scope>
    <source>
        <strain evidence="6">cv. DH55</strain>
    </source>
</reference>
<gene>
    <name evidence="7" type="primary">LOC104773984</name>
</gene>
<reference evidence="7" key="2">
    <citation type="submission" date="2025-08" db="UniProtKB">
        <authorList>
            <consortium name="RefSeq"/>
        </authorList>
    </citation>
    <scope>IDENTIFICATION</scope>
    <source>
        <tissue evidence="7">Leaf</tissue>
    </source>
</reference>
<dbReference type="RefSeq" id="XP_010496958.1">
    <property type="nucleotide sequence ID" value="XM_010498656.2"/>
</dbReference>
<feature type="domain" description="Ubiquitin-like protease family profile" evidence="5">
    <location>
        <begin position="288"/>
        <end position="500"/>
    </location>
</feature>
<accession>A0ABM0Y7Z0</accession>
<comment type="similarity">
    <text evidence="1">Belongs to the peptidase C48 family.</text>
</comment>
<dbReference type="GeneID" id="104773984"/>
<protein>
    <submittedName>
        <fullName evidence="7">Uncharacterized protein LOC104773984</fullName>
    </submittedName>
</protein>
<dbReference type="InterPro" id="IPR038765">
    <property type="entry name" value="Papain-like_cys_pep_sf"/>
</dbReference>
<keyword evidence="2" id="KW-0645">Protease</keyword>
<feature type="compositionally biased region" description="Basic and acidic residues" evidence="4">
    <location>
        <begin position="164"/>
        <end position="178"/>
    </location>
</feature>
<evidence type="ECO:0000256" key="2">
    <source>
        <dbReference type="ARBA" id="ARBA00022670"/>
    </source>
</evidence>
<dbReference type="SUPFAM" id="SSF54001">
    <property type="entry name" value="Cysteine proteinases"/>
    <property type="match status" value="1"/>
</dbReference>
<feature type="compositionally biased region" description="Polar residues" evidence="4">
    <location>
        <begin position="65"/>
        <end position="91"/>
    </location>
</feature>
<sequence>MDKSKKEEFFGKEQILFFHRENEGELNQKEKEGEPNPEVLTAEFFTPSENQTERFTQTEKLDSEAQMTQKLDSEAQMTQKLDSEAQMTQKLDSAVDGDEENLPQEGDDEVNLPQEGENLNDGLDKEEDYVPEGVSPNDGDDEKEDKQNPQDEGPSFDLKCFSSPEEKKRKLDKKDKIVIPRKKQKVDGDGEKQKDDGEGEKHVPRRSNRLTTPSFSTITPYKAPRNPATSAIHPMFNPFLSPSFNDIEELNSWKSSNIRTGVITDTEPLTSHWIHLLGRPEKKLQETHIDAALGLLWLRRNKDPIYFHNKRLPKSTFVKPDFFSNLKAGYFSFKEDKFKSQHVFPKEVTDIVSGKLPSVCHPTEKWQDLEGVYGIAYNSKYKQYIGMEISFKSRKITVFDCRTHESKGDLVETHVKPIAEMIPYLLRTERNRGTVDLSPFKVLCPKKFFRRIKSEANCGLFILKMVECHSMGVEEMMSKLQEEVSEDIRAKLCFDIYHDIILKKIEMFRG</sequence>
<proteinExistence type="inferred from homology"/>
<feature type="compositionally biased region" description="Acidic residues" evidence="4">
    <location>
        <begin position="95"/>
        <end position="110"/>
    </location>
</feature>
<feature type="compositionally biased region" description="Basic and acidic residues" evidence="4">
    <location>
        <begin position="185"/>
        <end position="202"/>
    </location>
</feature>